<organism evidence="9 10">
    <name type="scientific">Pelomicrobium methylotrophicum</name>
    <dbReference type="NCBI Taxonomy" id="2602750"/>
    <lineage>
        <taxon>Bacteria</taxon>
        <taxon>Pseudomonadati</taxon>
        <taxon>Pseudomonadota</taxon>
        <taxon>Hydrogenophilia</taxon>
        <taxon>Hydrogenophilia incertae sedis</taxon>
        <taxon>Pelomicrobium</taxon>
    </lineage>
</organism>
<feature type="transmembrane region" description="Helical" evidence="7">
    <location>
        <begin position="114"/>
        <end position="133"/>
    </location>
</feature>
<dbReference type="PANTHER" id="PTHR30213">
    <property type="entry name" value="INNER MEMBRANE PROTEIN YHJD"/>
    <property type="match status" value="1"/>
</dbReference>
<evidence type="ECO:0000256" key="7">
    <source>
        <dbReference type="HAMAP-Rule" id="MF_00672"/>
    </source>
</evidence>
<dbReference type="SUPFAM" id="SSF46785">
    <property type="entry name" value="Winged helix' DNA-binding domain"/>
    <property type="match status" value="1"/>
</dbReference>
<proteinExistence type="inferred from homology"/>
<dbReference type="InterPro" id="IPR036388">
    <property type="entry name" value="WH-like_DNA-bd_sf"/>
</dbReference>
<dbReference type="OrthoDB" id="9808671at2"/>
<dbReference type="InParanoid" id="A0A5C7EXW2"/>
<evidence type="ECO:0000313" key="9">
    <source>
        <dbReference type="EMBL" id="TXF12082.1"/>
    </source>
</evidence>
<dbReference type="InterPro" id="IPR017039">
    <property type="entry name" value="Virul_fac_BrkB"/>
</dbReference>
<evidence type="ECO:0000256" key="4">
    <source>
        <dbReference type="ARBA" id="ARBA00022692"/>
    </source>
</evidence>
<dbReference type="Pfam" id="PF02082">
    <property type="entry name" value="Rrf2"/>
    <property type="match status" value="1"/>
</dbReference>
<comment type="caution">
    <text evidence="9">The sequence shown here is derived from an EMBL/GenBank/DDBJ whole genome shotgun (WGS) entry which is preliminary data.</text>
</comment>
<dbReference type="HAMAP" id="MF_00672">
    <property type="entry name" value="UPF0761"/>
    <property type="match status" value="1"/>
</dbReference>
<dbReference type="GO" id="GO:0005886">
    <property type="term" value="C:plasma membrane"/>
    <property type="evidence" value="ECO:0007669"/>
    <property type="project" value="UniProtKB-SubCell"/>
</dbReference>
<keyword evidence="2 7" id="KW-1003">Cell membrane</keyword>
<dbReference type="Gene3D" id="1.10.10.10">
    <property type="entry name" value="Winged helix-like DNA-binding domain superfamily/Winged helix DNA-binding domain"/>
    <property type="match status" value="1"/>
</dbReference>
<gene>
    <name evidence="9" type="ORF">FR698_07490</name>
</gene>
<feature type="transmembrane region" description="Helical" evidence="7">
    <location>
        <begin position="194"/>
        <end position="215"/>
    </location>
</feature>
<dbReference type="PANTHER" id="PTHR30213:SF0">
    <property type="entry name" value="UPF0761 MEMBRANE PROTEIN YIHY"/>
    <property type="match status" value="1"/>
</dbReference>
<dbReference type="InterPro" id="IPR000944">
    <property type="entry name" value="Tscrpt_reg_Rrf2"/>
</dbReference>
<keyword evidence="10" id="KW-1185">Reference proteome</keyword>
<dbReference type="NCBIfam" id="TIGR00765">
    <property type="entry name" value="yihY_not_rbn"/>
    <property type="match status" value="1"/>
</dbReference>
<evidence type="ECO:0000256" key="8">
    <source>
        <dbReference type="SAM" id="MobiDB-lite"/>
    </source>
</evidence>
<comment type="similarity">
    <text evidence="7">Belongs to the UPF0761 family.</text>
</comment>
<feature type="transmembrane region" description="Helical" evidence="7">
    <location>
        <begin position="222"/>
        <end position="239"/>
    </location>
</feature>
<comment type="subcellular location">
    <subcellularLocation>
        <location evidence="1 7">Cell membrane</location>
        <topology evidence="1 7">Multi-pass membrane protein</topology>
    </subcellularLocation>
</comment>
<feature type="compositionally biased region" description="Basic and acidic residues" evidence="8">
    <location>
        <begin position="428"/>
        <end position="442"/>
    </location>
</feature>
<evidence type="ECO:0000313" key="10">
    <source>
        <dbReference type="Proteomes" id="UP000321201"/>
    </source>
</evidence>
<evidence type="ECO:0000256" key="5">
    <source>
        <dbReference type="ARBA" id="ARBA00022989"/>
    </source>
</evidence>
<feature type="transmembrane region" description="Helical" evidence="7">
    <location>
        <begin position="259"/>
        <end position="287"/>
    </location>
</feature>
<accession>A0A5C7EXW2</accession>
<dbReference type="InterPro" id="IPR036390">
    <property type="entry name" value="WH_DNA-bd_sf"/>
</dbReference>
<dbReference type="EMBL" id="VPFL01000008">
    <property type="protein sequence ID" value="TXF12082.1"/>
    <property type="molecule type" value="Genomic_DNA"/>
</dbReference>
<feature type="transmembrane region" description="Helical" evidence="7">
    <location>
        <begin position="154"/>
        <end position="174"/>
    </location>
</feature>
<evidence type="ECO:0000256" key="6">
    <source>
        <dbReference type="ARBA" id="ARBA00023136"/>
    </source>
</evidence>
<dbReference type="FunCoup" id="A0A5C7EXW2">
    <property type="interactions" value="147"/>
</dbReference>
<feature type="region of interest" description="Disordered" evidence="8">
    <location>
        <begin position="418"/>
        <end position="442"/>
    </location>
</feature>
<keyword evidence="3" id="KW-0997">Cell inner membrane</keyword>
<keyword evidence="5 7" id="KW-1133">Transmembrane helix</keyword>
<dbReference type="AlphaFoldDB" id="A0A5C7EXW2"/>
<evidence type="ECO:0000256" key="3">
    <source>
        <dbReference type="ARBA" id="ARBA00022519"/>
    </source>
</evidence>
<dbReference type="InterPro" id="IPR023679">
    <property type="entry name" value="UPF0761_bac"/>
</dbReference>
<reference evidence="9 10" key="1">
    <citation type="submission" date="2019-08" db="EMBL/GenBank/DDBJ databases">
        <title>Pelomicrobium methylotrophicum gen. nov., sp. nov. a moderately thermophilic, facultatively anaerobic, lithoautotrophic and methylotrophic bacterium isolated from a terrestrial mud volcano.</title>
        <authorList>
            <person name="Slobodkina G.B."/>
            <person name="Merkel A.Y."/>
            <person name="Slobodkin A.I."/>
        </authorList>
    </citation>
    <scope>NUCLEOTIDE SEQUENCE [LARGE SCALE GENOMIC DNA]</scope>
    <source>
        <strain evidence="9 10">SM250</strain>
    </source>
</reference>
<keyword evidence="6 7" id="KW-0472">Membrane</keyword>
<evidence type="ECO:0000256" key="1">
    <source>
        <dbReference type="ARBA" id="ARBA00004651"/>
    </source>
</evidence>
<sequence length="442" mass="48498">MSLKGVLSRSFQALTYYREMSPRPAWEALSFVRYVWRRFNEDRCSQVAASLTFTTLLALVPLVTIAVALLSAFPVFTPLSAQLKAFLLTHMAPEAAGKIITVYMPQFSANAAKLTAAGIVFLGVTAMFLMLTIDRALNAIWRVVRPRPLLQRLVVYWAVLTLGPLLIGASLSLTSWLVSVSLGVARQVPGGGLILLRTVPLLLTTVAFALMFSVVPNRPVPLGHAVAGGLAAAVMFELMKRGFAYYVSNFPTYTLVYGAFAAIPIFLVWIYLSWIAVLLGAVIAAALSNWHGGAWKRPGTPGDPFVTGLRVLRALAQQMRTGETLGFHALRRRLHVSAEALEQVLEQLARAGWVRPLQGGAWVLVRDPAQLRVAEVWRWLLIDVSRQRHAVADDPGLQAVLRRLEACVEAELDLPVDESPALASPEPASRDRPERPVAAHYR</sequence>
<keyword evidence="4 7" id="KW-0812">Transmembrane</keyword>
<evidence type="ECO:0000256" key="2">
    <source>
        <dbReference type="ARBA" id="ARBA00022475"/>
    </source>
</evidence>
<dbReference type="Pfam" id="PF03631">
    <property type="entry name" value="Virul_fac_BrkB"/>
    <property type="match status" value="1"/>
</dbReference>
<dbReference type="Proteomes" id="UP000321201">
    <property type="component" value="Unassembled WGS sequence"/>
</dbReference>
<name>A0A5C7EXW2_9PROT</name>
<feature type="transmembrane region" description="Helical" evidence="7">
    <location>
        <begin position="47"/>
        <end position="73"/>
    </location>
</feature>
<protein>
    <recommendedName>
        <fullName evidence="7">UPF0761 membrane protein FR698_07490</fullName>
    </recommendedName>
</protein>